<protein>
    <submittedName>
        <fullName evidence="5">Uncharacterized protein</fullName>
    </submittedName>
</protein>
<evidence type="ECO:0000256" key="4">
    <source>
        <dbReference type="ARBA" id="ARBA00023212"/>
    </source>
</evidence>
<sequence>GNFESGTFLMQPLWAIRTCPPVWATLPGKTFINIKPAEVGVLVHKDWSSFLRTGLTLEGQKWSVIWNSLLQVRDFTMGLCTRSTGGNSTFYIIVTMTVKTKFC</sequence>
<keyword evidence="4" id="KW-0206">Cytoskeleton</keyword>
<organism evidence="5 6">
    <name type="scientific">Felis catus</name>
    <name type="common">Cat</name>
    <name type="synonym">Felis silvestris catus</name>
    <dbReference type="NCBI Taxonomy" id="9685"/>
    <lineage>
        <taxon>Eukaryota</taxon>
        <taxon>Metazoa</taxon>
        <taxon>Chordata</taxon>
        <taxon>Craniata</taxon>
        <taxon>Vertebrata</taxon>
        <taxon>Euteleostomi</taxon>
        <taxon>Mammalia</taxon>
        <taxon>Eutheria</taxon>
        <taxon>Laurasiatheria</taxon>
        <taxon>Carnivora</taxon>
        <taxon>Feliformia</taxon>
        <taxon>Felidae</taxon>
        <taxon>Felinae</taxon>
        <taxon>Felis</taxon>
    </lineage>
</organism>
<evidence type="ECO:0000256" key="1">
    <source>
        <dbReference type="ARBA" id="ARBA00004245"/>
    </source>
</evidence>
<dbReference type="Ensembl" id="ENSFCTT00005022091.1">
    <property type="protein sequence ID" value="ENSFCTP00005014440.1"/>
    <property type="gene ID" value="ENSFCTG00005007944.1"/>
</dbReference>
<dbReference type="Gene3D" id="3.30.450.30">
    <property type="entry name" value="Dynein light chain 2a, cytoplasmic"/>
    <property type="match status" value="1"/>
</dbReference>
<proteinExistence type="predicted"/>
<reference evidence="5" key="2">
    <citation type="submission" date="2025-08" db="UniProtKB">
        <authorList>
            <consortium name="Ensembl"/>
        </authorList>
    </citation>
    <scope>IDENTIFICATION</scope>
    <source>
        <strain evidence="5">breed Abyssinian</strain>
    </source>
</reference>
<dbReference type="PANTHER" id="PTHR13936:SF14">
    <property type="entry name" value="PROFILIN-1"/>
    <property type="match status" value="1"/>
</dbReference>
<evidence type="ECO:0000256" key="3">
    <source>
        <dbReference type="ARBA" id="ARBA00023203"/>
    </source>
</evidence>
<evidence type="ECO:0000256" key="2">
    <source>
        <dbReference type="ARBA" id="ARBA00022490"/>
    </source>
</evidence>
<keyword evidence="3" id="KW-0009">Actin-binding</keyword>
<reference evidence="5" key="3">
    <citation type="submission" date="2025-09" db="UniProtKB">
        <authorList>
            <consortium name="Ensembl"/>
        </authorList>
    </citation>
    <scope>IDENTIFICATION</scope>
    <source>
        <strain evidence="5">breed Abyssinian</strain>
    </source>
</reference>
<reference evidence="5 6" key="1">
    <citation type="submission" date="2021-02" db="EMBL/GenBank/DDBJ databases">
        <title>Safari Cat Assemblies.</title>
        <authorList>
            <person name="Bredemeyer K.R."/>
            <person name="Murphy W.J."/>
        </authorList>
    </citation>
    <scope>NUCLEOTIDE SEQUENCE [LARGE SCALE GENOMIC DNA]</scope>
</reference>
<dbReference type="PRINTS" id="PR01639">
    <property type="entry name" value="PROFILINMAML"/>
</dbReference>
<dbReference type="InterPro" id="IPR005454">
    <property type="entry name" value="Profilin1/2/3_vertebrate"/>
</dbReference>
<evidence type="ECO:0000313" key="5">
    <source>
        <dbReference type="Ensembl" id="ENSFCTP00005014440.1"/>
    </source>
</evidence>
<name>A0ABI7WX62_FELCA</name>
<dbReference type="GeneTree" id="ENSGT00940000153664"/>
<dbReference type="PANTHER" id="PTHR13936">
    <property type="entry name" value="PROFILIN"/>
    <property type="match status" value="1"/>
</dbReference>
<accession>A0ABI7WX62</accession>
<keyword evidence="2" id="KW-0963">Cytoplasm</keyword>
<dbReference type="Proteomes" id="UP000823872">
    <property type="component" value="Chromosome B2"/>
</dbReference>
<comment type="subcellular location">
    <subcellularLocation>
        <location evidence="1">Cytoplasm</location>
        <location evidence="1">Cytoskeleton</location>
    </subcellularLocation>
</comment>
<dbReference type="InterPro" id="IPR036140">
    <property type="entry name" value="PFN_sf"/>
</dbReference>
<evidence type="ECO:0000313" key="6">
    <source>
        <dbReference type="Proteomes" id="UP000823872"/>
    </source>
</evidence>
<dbReference type="SUPFAM" id="SSF55770">
    <property type="entry name" value="Profilin (actin-binding protein)"/>
    <property type="match status" value="1"/>
</dbReference>
<keyword evidence="6" id="KW-1185">Reference proteome</keyword>